<dbReference type="PRINTS" id="PR01035">
    <property type="entry name" value="TCRTETA"/>
</dbReference>
<dbReference type="InterPro" id="IPR005829">
    <property type="entry name" value="Sugar_transporter_CS"/>
</dbReference>
<evidence type="ECO:0000256" key="5">
    <source>
        <dbReference type="ARBA" id="ARBA00022692"/>
    </source>
</evidence>
<keyword evidence="6 8" id="KW-1133">Transmembrane helix</keyword>
<dbReference type="InterPro" id="IPR001958">
    <property type="entry name" value="Tet-R_TetA/multi-R_MdtG-like"/>
</dbReference>
<keyword evidence="4" id="KW-0813">Transport</keyword>
<dbReference type="InterPro" id="IPR036259">
    <property type="entry name" value="MFS_trans_sf"/>
</dbReference>
<feature type="transmembrane region" description="Helical" evidence="8">
    <location>
        <begin position="292"/>
        <end position="309"/>
    </location>
</feature>
<comment type="subcellular location">
    <subcellularLocation>
        <location evidence="2">Membrane</location>
        <topology evidence="2">Multi-pass membrane protein</topology>
    </subcellularLocation>
</comment>
<evidence type="ECO:0000256" key="4">
    <source>
        <dbReference type="ARBA" id="ARBA00022448"/>
    </source>
</evidence>
<evidence type="ECO:0000256" key="2">
    <source>
        <dbReference type="ARBA" id="ARBA00004141"/>
    </source>
</evidence>
<evidence type="ECO:0000256" key="8">
    <source>
        <dbReference type="SAM" id="Phobius"/>
    </source>
</evidence>
<evidence type="ECO:0000313" key="11">
    <source>
        <dbReference type="Proteomes" id="UP000199758"/>
    </source>
</evidence>
<dbReference type="InterPro" id="IPR020846">
    <property type="entry name" value="MFS_dom"/>
</dbReference>
<feature type="transmembrane region" description="Helical" evidence="8">
    <location>
        <begin position="172"/>
        <end position="192"/>
    </location>
</feature>
<dbReference type="SUPFAM" id="SSF103473">
    <property type="entry name" value="MFS general substrate transporter"/>
    <property type="match status" value="1"/>
</dbReference>
<dbReference type="RefSeq" id="WP_072892988.1">
    <property type="nucleotide sequence ID" value="NZ_FQWZ01000001.1"/>
</dbReference>
<feature type="transmembrane region" description="Helical" evidence="8">
    <location>
        <begin position="354"/>
        <end position="376"/>
    </location>
</feature>
<name>A0A1M5K0V1_9GAMM</name>
<dbReference type="EMBL" id="FQWZ01000001">
    <property type="protein sequence ID" value="SHG46434.1"/>
    <property type="molecule type" value="Genomic_DNA"/>
</dbReference>
<proteinExistence type="inferred from homology"/>
<keyword evidence="7 8" id="KW-0472">Membrane</keyword>
<gene>
    <name evidence="10" type="ORF">SAMN04488068_0308</name>
</gene>
<evidence type="ECO:0000259" key="9">
    <source>
        <dbReference type="PROSITE" id="PS50850"/>
    </source>
</evidence>
<accession>A0A1M5K0V1</accession>
<organism evidence="10 11">
    <name type="scientific">Hydrocarboniphaga daqingensis</name>
    <dbReference type="NCBI Taxonomy" id="490188"/>
    <lineage>
        <taxon>Bacteria</taxon>
        <taxon>Pseudomonadati</taxon>
        <taxon>Pseudomonadota</taxon>
        <taxon>Gammaproteobacteria</taxon>
        <taxon>Nevskiales</taxon>
        <taxon>Nevskiaceae</taxon>
        <taxon>Hydrocarboniphaga</taxon>
    </lineage>
</organism>
<evidence type="ECO:0000256" key="7">
    <source>
        <dbReference type="ARBA" id="ARBA00023136"/>
    </source>
</evidence>
<dbReference type="InterPro" id="IPR011701">
    <property type="entry name" value="MFS"/>
</dbReference>
<dbReference type="GO" id="GO:0016020">
    <property type="term" value="C:membrane"/>
    <property type="evidence" value="ECO:0007669"/>
    <property type="project" value="UniProtKB-SubCell"/>
</dbReference>
<comment type="function">
    <text evidence="1">Resistance to tetracycline by an active tetracycline efflux. This is an energy-dependent process that decreases the accumulation of the antibiotic in whole cells. This protein functions as a metal-tetracycline/H(+) antiporter.</text>
</comment>
<evidence type="ECO:0000313" key="10">
    <source>
        <dbReference type="EMBL" id="SHG46434.1"/>
    </source>
</evidence>
<feature type="transmembrane region" description="Helical" evidence="8">
    <location>
        <begin position="15"/>
        <end position="37"/>
    </location>
</feature>
<feature type="transmembrane region" description="Helical" evidence="8">
    <location>
        <begin position="225"/>
        <end position="249"/>
    </location>
</feature>
<dbReference type="PANTHER" id="PTHR23504:SF15">
    <property type="entry name" value="MAJOR FACILITATOR SUPERFAMILY (MFS) PROFILE DOMAIN-CONTAINING PROTEIN"/>
    <property type="match status" value="1"/>
</dbReference>
<dbReference type="Proteomes" id="UP000199758">
    <property type="component" value="Unassembled WGS sequence"/>
</dbReference>
<evidence type="ECO:0000256" key="6">
    <source>
        <dbReference type="ARBA" id="ARBA00022989"/>
    </source>
</evidence>
<feature type="transmembrane region" description="Helical" evidence="8">
    <location>
        <begin position="261"/>
        <end position="280"/>
    </location>
</feature>
<dbReference type="CDD" id="cd17388">
    <property type="entry name" value="MFS_TetA"/>
    <property type="match status" value="1"/>
</dbReference>
<keyword evidence="5 8" id="KW-0812">Transmembrane</keyword>
<dbReference type="PROSITE" id="PS50850">
    <property type="entry name" value="MFS"/>
    <property type="match status" value="1"/>
</dbReference>
<protein>
    <submittedName>
        <fullName evidence="10">MFS transporter, DHA1 family, tetracycline resistance protein</fullName>
    </submittedName>
</protein>
<dbReference type="GO" id="GO:0022857">
    <property type="term" value="F:transmembrane transporter activity"/>
    <property type="evidence" value="ECO:0007669"/>
    <property type="project" value="InterPro"/>
</dbReference>
<dbReference type="Pfam" id="PF07690">
    <property type="entry name" value="MFS_1"/>
    <property type="match status" value="1"/>
</dbReference>
<feature type="transmembrane region" description="Helical" evidence="8">
    <location>
        <begin position="86"/>
        <end position="105"/>
    </location>
</feature>
<dbReference type="AlphaFoldDB" id="A0A1M5K0V1"/>
<evidence type="ECO:0000256" key="3">
    <source>
        <dbReference type="ARBA" id="ARBA00007520"/>
    </source>
</evidence>
<sequence length="421" mass="44283">MSEAPSVSGGPRRGALLFIFFTVLLDVLGLGLVIPVLPKLIESFSGGDTAHAASVMALFGTAWALMQFVFSPLLGMLSDRYGRRPVILLSCLGLGLDYALMALAPDLTWLFIGRLISGITAANFATAGAYIADVTPPARRAAGYGVIGAGFGLGFVVGPAVGGMLGSLDPRLPFWIASALALANFGYGLLVLPESLPPERRTPRLVWRRANPVGALQLLRSHPELLGLASVYGLFHLAHQVFSNTFVLYTGYRYGWDTHHIGWALTAVGVCGIVVQGGLVRRCVARFGERPTLFAGLVCGVVGLTLWATAATPTLFWAGLPLISLMGLFGPAAQGLMTRHVDASEQGRLQGANASLMGMAGIVGPSLFNLSFAHFIAPSPFHAPFPGAPFWLAAVLLGAGLLIAVQITRTALRAEQPQAAT</sequence>
<evidence type="ECO:0000256" key="1">
    <source>
        <dbReference type="ARBA" id="ARBA00003279"/>
    </source>
</evidence>
<feature type="transmembrane region" description="Helical" evidence="8">
    <location>
        <begin position="49"/>
        <end position="74"/>
    </location>
</feature>
<comment type="similarity">
    <text evidence="3">Belongs to the major facilitator superfamily. TCR/Tet family.</text>
</comment>
<feature type="transmembrane region" description="Helical" evidence="8">
    <location>
        <begin position="315"/>
        <end position="333"/>
    </location>
</feature>
<feature type="transmembrane region" description="Helical" evidence="8">
    <location>
        <begin position="388"/>
        <end position="407"/>
    </location>
</feature>
<keyword evidence="11" id="KW-1185">Reference proteome</keyword>
<dbReference type="STRING" id="490188.SAMN04488068_0308"/>
<dbReference type="PANTHER" id="PTHR23504">
    <property type="entry name" value="MAJOR FACILITATOR SUPERFAMILY DOMAIN-CONTAINING PROTEIN 10"/>
    <property type="match status" value="1"/>
</dbReference>
<reference evidence="10 11" key="1">
    <citation type="submission" date="2016-11" db="EMBL/GenBank/DDBJ databases">
        <authorList>
            <person name="Jaros S."/>
            <person name="Januszkiewicz K."/>
            <person name="Wedrychowicz H."/>
        </authorList>
    </citation>
    <scope>NUCLEOTIDE SEQUENCE [LARGE SCALE GENOMIC DNA]</scope>
    <source>
        <strain evidence="10 11">CGMCC 1.7049</strain>
    </source>
</reference>
<dbReference type="Gene3D" id="1.20.1250.20">
    <property type="entry name" value="MFS general substrate transporter like domains"/>
    <property type="match status" value="1"/>
</dbReference>
<feature type="transmembrane region" description="Helical" evidence="8">
    <location>
        <begin position="144"/>
        <end position="166"/>
    </location>
</feature>
<feature type="domain" description="Major facilitator superfamily (MFS) profile" evidence="9">
    <location>
        <begin position="15"/>
        <end position="412"/>
    </location>
</feature>
<dbReference type="PROSITE" id="PS00216">
    <property type="entry name" value="SUGAR_TRANSPORT_1"/>
    <property type="match status" value="1"/>
</dbReference>
<feature type="transmembrane region" description="Helical" evidence="8">
    <location>
        <begin position="111"/>
        <end position="132"/>
    </location>
</feature>
<dbReference type="OrthoDB" id="9764259at2"/>